<gene>
    <name evidence="1" type="ORF">PMAYCL1PPCAC_28511</name>
</gene>
<accession>A0AAN5D8F5</accession>
<comment type="caution">
    <text evidence="1">The sequence shown here is derived from an EMBL/GenBank/DDBJ whole genome shotgun (WGS) entry which is preliminary data.</text>
</comment>
<dbReference type="EMBL" id="BTRK01000006">
    <property type="protein sequence ID" value="GMR58316.1"/>
    <property type="molecule type" value="Genomic_DNA"/>
</dbReference>
<keyword evidence="2" id="KW-1185">Reference proteome</keyword>
<dbReference type="Proteomes" id="UP001328107">
    <property type="component" value="Unassembled WGS sequence"/>
</dbReference>
<protein>
    <submittedName>
        <fullName evidence="1">Uncharacterized protein</fullName>
    </submittedName>
</protein>
<evidence type="ECO:0000313" key="1">
    <source>
        <dbReference type="EMBL" id="GMR58316.1"/>
    </source>
</evidence>
<feature type="non-terminal residue" evidence="1">
    <location>
        <position position="79"/>
    </location>
</feature>
<evidence type="ECO:0000313" key="2">
    <source>
        <dbReference type="Proteomes" id="UP001328107"/>
    </source>
</evidence>
<organism evidence="1 2">
    <name type="scientific">Pristionchus mayeri</name>
    <dbReference type="NCBI Taxonomy" id="1317129"/>
    <lineage>
        <taxon>Eukaryota</taxon>
        <taxon>Metazoa</taxon>
        <taxon>Ecdysozoa</taxon>
        <taxon>Nematoda</taxon>
        <taxon>Chromadorea</taxon>
        <taxon>Rhabditida</taxon>
        <taxon>Rhabditina</taxon>
        <taxon>Diplogasteromorpha</taxon>
        <taxon>Diplogasteroidea</taxon>
        <taxon>Neodiplogasteridae</taxon>
        <taxon>Pristionchus</taxon>
    </lineage>
</organism>
<reference evidence="2" key="1">
    <citation type="submission" date="2022-10" db="EMBL/GenBank/DDBJ databases">
        <title>Genome assembly of Pristionchus species.</title>
        <authorList>
            <person name="Yoshida K."/>
            <person name="Sommer R.J."/>
        </authorList>
    </citation>
    <scope>NUCLEOTIDE SEQUENCE [LARGE SCALE GENOMIC DNA]</scope>
    <source>
        <strain evidence="2">RS5460</strain>
    </source>
</reference>
<dbReference type="AlphaFoldDB" id="A0AAN5D8F5"/>
<name>A0AAN5D8F5_9BILA</name>
<feature type="non-terminal residue" evidence="1">
    <location>
        <position position="1"/>
    </location>
</feature>
<proteinExistence type="predicted"/>
<sequence>VVGRQNLTDDRENLLLVTTDHQLAKFLHGHHVTAAALVGDVTEVVRLVTLLGQLEIVELGRLGRRDGRGLAAHRFRRHT</sequence>